<dbReference type="CDD" id="cd00146">
    <property type="entry name" value="PKD"/>
    <property type="match status" value="1"/>
</dbReference>
<accession>A0A2P8CPQ0</accession>
<comment type="caution">
    <text evidence="3">The sequence shown here is derived from an EMBL/GenBank/DDBJ whole genome shotgun (WGS) entry which is preliminary data.</text>
</comment>
<dbReference type="PANTHER" id="PTHR35580:SF1">
    <property type="entry name" value="PHYTASE-LIKE DOMAIN-CONTAINING PROTEIN"/>
    <property type="match status" value="1"/>
</dbReference>
<dbReference type="InterPro" id="IPR057708">
    <property type="entry name" value="DUF7948"/>
</dbReference>
<evidence type="ECO:0000313" key="3">
    <source>
        <dbReference type="EMBL" id="PSK86947.1"/>
    </source>
</evidence>
<dbReference type="Pfam" id="PF13585">
    <property type="entry name" value="CHU_C"/>
    <property type="match status" value="1"/>
</dbReference>
<evidence type="ECO:0000256" key="1">
    <source>
        <dbReference type="SAM" id="SignalP"/>
    </source>
</evidence>
<evidence type="ECO:0000313" key="4">
    <source>
        <dbReference type="Proteomes" id="UP000240572"/>
    </source>
</evidence>
<evidence type="ECO:0000259" key="2">
    <source>
        <dbReference type="PROSITE" id="PS50093"/>
    </source>
</evidence>
<dbReference type="NCBIfam" id="TIGR04131">
    <property type="entry name" value="Bac_Flav_CTERM"/>
    <property type="match status" value="1"/>
</dbReference>
<dbReference type="PROSITE" id="PS50093">
    <property type="entry name" value="PKD"/>
    <property type="match status" value="1"/>
</dbReference>
<keyword evidence="4" id="KW-1185">Reference proteome</keyword>
<feature type="domain" description="PKD" evidence="2">
    <location>
        <begin position="788"/>
        <end position="826"/>
    </location>
</feature>
<dbReference type="Gene3D" id="2.60.40.10">
    <property type="entry name" value="Immunoglobulins"/>
    <property type="match status" value="1"/>
</dbReference>
<dbReference type="Pfam" id="PF25778">
    <property type="entry name" value="DUF7948"/>
    <property type="match status" value="1"/>
</dbReference>
<dbReference type="InterPro" id="IPR022409">
    <property type="entry name" value="PKD/Chitinase_dom"/>
</dbReference>
<dbReference type="SMART" id="SM00089">
    <property type="entry name" value="PKD"/>
    <property type="match status" value="1"/>
</dbReference>
<protein>
    <submittedName>
        <fullName evidence="3">Gliding motility-associated-like protein</fullName>
    </submittedName>
</protein>
<dbReference type="InterPro" id="IPR000601">
    <property type="entry name" value="PKD_dom"/>
</dbReference>
<dbReference type="OrthoDB" id="1652165at2"/>
<sequence length="1333" mass="142183">MSKSTFKSFLPLAFLLISVAASARNKRETSGARFFEDHAPQSIELIENKGQWIQDARFKADLPGGVMFLTDKGFVYNYVSQKDLEEVHELSEHGGDPSNSIIRMHAYKVNFEGANAHPTYLKEDKRTGYHNYFIGNDPSKWAGNVGLYGKVLQKDLYPGIDLALYGLERSLKYDLVVAPGADPSKIVLTFDGVSPQLTPDGHVKIKTSVNEVIEQAPYTYQVIGGVKKEVRSAYKLQNNKLTFSFPEGYNSSYALVIDPTLVFATFSGGVGGGGGFYGFSTTYDANGSAYAGCGAFAAGWPVTTGAYQQNYSGAGQRIVGINKYNATGTNRIYSTYYGGSGPDYVHTMYVTPQGELIIAGSTQSANLPMLTTAYDNTLGGASDIFVAHFNSTGTALLGATYLGGNNIDPTGFSLNGAGFGADISGQNTTSPVEITTDAAGNIWLVSNTSSTDFPVTANAQQNALAGASLRDGVICKLNPTCSNLLYSSYLGGTGDEAIFSLAFNAAGNLVIAGATTSADFPTTAGAKTTVAPGGGMDGFVSIINSATGAILQSTYMGTTGLDQVFGVQVDESGNIFAFGRTDGAYPVSTGVYSVAGGDVFIDRLTSTLSASQLSTRVGSATGIRFFPDGYLVDICGNTYVTGLSASNGMPTTPDAASTNGALPFWFGVLTPNFQTLLYGSYFGAANDHVHVGTNRLDPNGVVYHSICNGNNNVGTGGTWGNPTLITPGAWGPVNQSAQQDIVTFKFDFEATGVVSNFMLDTLVSKNDTGCVPYTVKMVNQTNNPSPSNPTTFIWDFGDGTPTTTAANPTHTYLTTGTFTVTLYAHNDSTCITDDTTYMHITVLKTELPDIVVRDTTLCSNEQSIQLSVHINNPSPNNTILWQPGTGLLSSPTLPQVTVDPSVNTIYYVTVKDTIPGICGFSSTDTIHIDLAPRQLDIINNDTVVCEGAVIPLTVIGTPGYTYKWTPSTGVSDTTALSPTLTIHQPNIYTIRASYPGCPDTLASINIGMHYIPTVELGPNKAFCQWAEVALESVVTPYRPDYIYQWSPSGGLNTPTGPNADLIADTSGTWYLDVKTPIGCAARDSIKLTVYPGNFGAAATDTGYCPPSKVQLWATGGVSYSWTPSYGLNDTGIANPLASPATTTDYTVYIKDIHNCLDTQKLTVTVYPLGILALPDSVNVYPGEAYQVEPGTNALYFQWFPTSGVSNPNIANPTLSPEVRTRYFVTARTEHGCVVTDSMDVLVKETELDMPNAFAPGGINNLFKPTKRGIAQLKSFTIFNRWGNKVYSSTNIDEGWDGTYKGANQPMGVYMYVIEAVTDNGKPFTKQGNVTLIR</sequence>
<dbReference type="Pfam" id="PF18911">
    <property type="entry name" value="PKD_4"/>
    <property type="match status" value="1"/>
</dbReference>
<dbReference type="InterPro" id="IPR026341">
    <property type="entry name" value="T9SS_type_B"/>
</dbReference>
<dbReference type="PANTHER" id="PTHR35580">
    <property type="entry name" value="CELL SURFACE GLYCOPROTEIN (S-LAYER PROTEIN)-LIKE PROTEIN"/>
    <property type="match status" value="1"/>
</dbReference>
<name>A0A2P8CPQ0_9BACT</name>
<proteinExistence type="predicted"/>
<dbReference type="SUPFAM" id="SSF49299">
    <property type="entry name" value="PKD domain"/>
    <property type="match status" value="1"/>
</dbReference>
<keyword evidence="1" id="KW-0732">Signal</keyword>
<dbReference type="InterPro" id="IPR013783">
    <property type="entry name" value="Ig-like_fold"/>
</dbReference>
<reference evidence="3 4" key="1">
    <citation type="submission" date="2018-03" db="EMBL/GenBank/DDBJ databases">
        <title>Genomic Encyclopedia of Type Strains, Phase III (KMG-III): the genomes of soil and plant-associated and newly described type strains.</title>
        <authorList>
            <person name="Whitman W."/>
        </authorList>
    </citation>
    <scope>NUCLEOTIDE SEQUENCE [LARGE SCALE GENOMIC DNA]</scope>
    <source>
        <strain evidence="3 4">CGMCC 1.12700</strain>
    </source>
</reference>
<feature type="signal peptide" evidence="1">
    <location>
        <begin position="1"/>
        <end position="23"/>
    </location>
</feature>
<organism evidence="3 4">
    <name type="scientific">Taibaiella chishuiensis</name>
    <dbReference type="NCBI Taxonomy" id="1434707"/>
    <lineage>
        <taxon>Bacteria</taxon>
        <taxon>Pseudomonadati</taxon>
        <taxon>Bacteroidota</taxon>
        <taxon>Chitinophagia</taxon>
        <taxon>Chitinophagales</taxon>
        <taxon>Chitinophagaceae</taxon>
        <taxon>Taibaiella</taxon>
    </lineage>
</organism>
<dbReference type="Proteomes" id="UP000240572">
    <property type="component" value="Unassembled WGS sequence"/>
</dbReference>
<dbReference type="InterPro" id="IPR035986">
    <property type="entry name" value="PKD_dom_sf"/>
</dbReference>
<feature type="chain" id="PRO_5015124638" evidence="1">
    <location>
        <begin position="24"/>
        <end position="1333"/>
    </location>
</feature>
<dbReference type="RefSeq" id="WP_106525462.1">
    <property type="nucleotide sequence ID" value="NZ_PYGD01000018.1"/>
</dbReference>
<dbReference type="EMBL" id="PYGD01000018">
    <property type="protein sequence ID" value="PSK86947.1"/>
    <property type="molecule type" value="Genomic_DNA"/>
</dbReference>
<gene>
    <name evidence="3" type="ORF">B0I18_1185</name>
</gene>
<dbReference type="InterPro" id="IPR052918">
    <property type="entry name" value="Motility_Chemotaxis_Reg"/>
</dbReference>